<reference evidence="1" key="2">
    <citation type="submission" date="2022-01" db="EMBL/GenBank/DDBJ databases">
        <authorList>
            <person name="Yamashiro T."/>
            <person name="Shiraishi A."/>
            <person name="Satake H."/>
            <person name="Nakayama K."/>
        </authorList>
    </citation>
    <scope>NUCLEOTIDE SEQUENCE</scope>
</reference>
<proteinExistence type="predicted"/>
<dbReference type="Proteomes" id="UP001151760">
    <property type="component" value="Unassembled WGS sequence"/>
</dbReference>
<reference evidence="1" key="1">
    <citation type="journal article" date="2022" name="Int. J. Mol. Sci.">
        <title>Draft Genome of Tanacetum Coccineum: Genomic Comparison of Closely Related Tanacetum-Family Plants.</title>
        <authorList>
            <person name="Yamashiro T."/>
            <person name="Shiraishi A."/>
            <person name="Nakayama K."/>
            <person name="Satake H."/>
        </authorList>
    </citation>
    <scope>NUCLEOTIDE SEQUENCE</scope>
</reference>
<evidence type="ECO:0000313" key="1">
    <source>
        <dbReference type="EMBL" id="GJS65784.1"/>
    </source>
</evidence>
<comment type="caution">
    <text evidence="1">The sequence shown here is derived from an EMBL/GenBank/DDBJ whole genome shotgun (WGS) entry which is preliminary data.</text>
</comment>
<sequence>MSCSMLWTSKTYGTCLPNNPINTTKTLLITHDTILLLMILDGVIDGTQSLRESFHSYRYPTVLIRADSNNTGDLGFQQLLEGTVVPEMNGVRIRIYKTAASLFRGGLRHFGTRNANQNSPRSKVESYDDECLLHSKRNRKDGARAWNLTLKEMNQRKYPSSKHAEPCMRPNLHGRQVEKGHYKGQVSKSKEPGRMKEARARAYVVVGKSAADYEMWSRVRRILGSLACIKADEKKLNESVLSEDFQKYFSDSVGLPHVREVEFSIRYDPGAITSWLVLYTGLAFRNVRIVEQLKDFKRMVLFDQVHFTWGSTCALVKRRTVR</sequence>
<organism evidence="1 2">
    <name type="scientific">Tanacetum coccineum</name>
    <dbReference type="NCBI Taxonomy" id="301880"/>
    <lineage>
        <taxon>Eukaryota</taxon>
        <taxon>Viridiplantae</taxon>
        <taxon>Streptophyta</taxon>
        <taxon>Embryophyta</taxon>
        <taxon>Tracheophyta</taxon>
        <taxon>Spermatophyta</taxon>
        <taxon>Magnoliopsida</taxon>
        <taxon>eudicotyledons</taxon>
        <taxon>Gunneridae</taxon>
        <taxon>Pentapetalae</taxon>
        <taxon>asterids</taxon>
        <taxon>campanulids</taxon>
        <taxon>Asterales</taxon>
        <taxon>Asteraceae</taxon>
        <taxon>Asteroideae</taxon>
        <taxon>Anthemideae</taxon>
        <taxon>Anthemidinae</taxon>
        <taxon>Tanacetum</taxon>
    </lineage>
</organism>
<dbReference type="EMBL" id="BQNB010009603">
    <property type="protein sequence ID" value="GJS65784.1"/>
    <property type="molecule type" value="Genomic_DNA"/>
</dbReference>
<protein>
    <submittedName>
        <fullName evidence="1">Uncharacterized protein</fullName>
    </submittedName>
</protein>
<gene>
    <name evidence="1" type="ORF">Tco_0680348</name>
</gene>
<name>A0ABQ4XK98_9ASTR</name>
<keyword evidence="2" id="KW-1185">Reference proteome</keyword>
<evidence type="ECO:0000313" key="2">
    <source>
        <dbReference type="Proteomes" id="UP001151760"/>
    </source>
</evidence>
<accession>A0ABQ4XK98</accession>